<accession>A0A2P7S8D4</accession>
<dbReference type="PANTHER" id="PTHR37461:SF1">
    <property type="entry name" value="ANTI-SIGMA-K FACTOR RSKA"/>
    <property type="match status" value="1"/>
</dbReference>
<gene>
    <name evidence="3" type="ORF">C7I84_14830</name>
</gene>
<dbReference type="GO" id="GO:0016989">
    <property type="term" value="F:sigma factor antagonist activity"/>
    <property type="evidence" value="ECO:0007669"/>
    <property type="project" value="TreeGrafter"/>
</dbReference>
<dbReference type="EMBL" id="PXYK01000013">
    <property type="protein sequence ID" value="PSJ58749.1"/>
    <property type="molecule type" value="Genomic_DNA"/>
</dbReference>
<protein>
    <submittedName>
        <fullName evidence="3">Anti-sigma factor</fullName>
    </submittedName>
</protein>
<organism evidence="3 4">
    <name type="scientific">Kumtagia ephedrae</name>
    <dbReference type="NCBI Taxonomy" id="2116701"/>
    <lineage>
        <taxon>Bacteria</taxon>
        <taxon>Pseudomonadati</taxon>
        <taxon>Pseudomonadota</taxon>
        <taxon>Alphaproteobacteria</taxon>
        <taxon>Hyphomicrobiales</taxon>
        <taxon>Phyllobacteriaceae</taxon>
        <taxon>Kumtagia</taxon>
    </lineage>
</organism>
<keyword evidence="1" id="KW-0812">Transmembrane</keyword>
<keyword evidence="1" id="KW-1133">Transmembrane helix</keyword>
<dbReference type="Proteomes" id="UP000241229">
    <property type="component" value="Unassembled WGS sequence"/>
</dbReference>
<keyword evidence="4" id="KW-1185">Reference proteome</keyword>
<name>A0A2P7S8D4_9HYPH</name>
<feature type="transmembrane region" description="Helical" evidence="1">
    <location>
        <begin position="96"/>
        <end position="119"/>
    </location>
</feature>
<keyword evidence="1" id="KW-0472">Membrane</keyword>
<proteinExistence type="predicted"/>
<evidence type="ECO:0000256" key="1">
    <source>
        <dbReference type="SAM" id="Phobius"/>
    </source>
</evidence>
<dbReference type="GO" id="GO:0005886">
    <property type="term" value="C:plasma membrane"/>
    <property type="evidence" value="ECO:0007669"/>
    <property type="project" value="InterPro"/>
</dbReference>
<dbReference type="PANTHER" id="PTHR37461">
    <property type="entry name" value="ANTI-SIGMA-K FACTOR RSKA"/>
    <property type="match status" value="1"/>
</dbReference>
<dbReference type="InterPro" id="IPR018764">
    <property type="entry name" value="RskA_C"/>
</dbReference>
<dbReference type="RefSeq" id="WP_106772975.1">
    <property type="nucleotide sequence ID" value="NZ_PXYK01000013.1"/>
</dbReference>
<dbReference type="OrthoDB" id="9816387at2"/>
<dbReference type="InterPro" id="IPR051474">
    <property type="entry name" value="Anti-sigma-K/W_factor"/>
</dbReference>
<feature type="domain" description="Anti-sigma K factor RskA C-terminal" evidence="2">
    <location>
        <begin position="102"/>
        <end position="227"/>
    </location>
</feature>
<evidence type="ECO:0000313" key="4">
    <source>
        <dbReference type="Proteomes" id="UP000241229"/>
    </source>
</evidence>
<evidence type="ECO:0000313" key="3">
    <source>
        <dbReference type="EMBL" id="PSJ58749.1"/>
    </source>
</evidence>
<comment type="caution">
    <text evidence="3">The sequence shown here is derived from an EMBL/GenBank/DDBJ whole genome shotgun (WGS) entry which is preliminary data.</text>
</comment>
<dbReference type="Pfam" id="PF10099">
    <property type="entry name" value="RskA_C"/>
    <property type="match status" value="1"/>
</dbReference>
<dbReference type="GO" id="GO:0006417">
    <property type="term" value="P:regulation of translation"/>
    <property type="evidence" value="ECO:0007669"/>
    <property type="project" value="TreeGrafter"/>
</dbReference>
<sequence>MSIVEDRLPDEGGDDLLAAEFVLGVLSAEERAAAARRIEAEPAFARLVERWEGDLAPMSAAYAPVEPPASAKAGLDRRLFPEGGERSRPRLWSSLAFWRGLAAAAVAALALAILLPFAVRPPAPQDRLVASLSAADSDVRYVALYDPAAGQVDLRHVSGERAAGRDFELWVIEGANQPISMGVIPAGETAQLPVEAEVGGRLAAGAKLAISLEPAGGSPTGLPTGPVISLGDLLRL</sequence>
<reference evidence="3 4" key="1">
    <citation type="submission" date="2018-03" db="EMBL/GenBank/DDBJ databases">
        <title>The draft genome of Mesorhizobium sp. 6GN-30.</title>
        <authorList>
            <person name="Liu L."/>
            <person name="Li L."/>
            <person name="Wang T."/>
            <person name="Zhang X."/>
            <person name="Liang L."/>
        </authorList>
    </citation>
    <scope>NUCLEOTIDE SEQUENCE [LARGE SCALE GENOMIC DNA]</scope>
    <source>
        <strain evidence="3 4">6GN30</strain>
    </source>
</reference>
<evidence type="ECO:0000259" key="2">
    <source>
        <dbReference type="Pfam" id="PF10099"/>
    </source>
</evidence>
<dbReference type="AlphaFoldDB" id="A0A2P7S8D4"/>